<accession>A0A3M7LY37</accession>
<reference evidence="1 2" key="1">
    <citation type="journal article" date="2014" name="PLoS ONE">
        <title>De novo Genome Assembly of the Fungal Plant Pathogen Pyrenophora semeniperda.</title>
        <authorList>
            <person name="Soliai M.M."/>
            <person name="Meyer S.E."/>
            <person name="Udall J.A."/>
            <person name="Elzinga D.E."/>
            <person name="Hermansen R.A."/>
            <person name="Bodily P.M."/>
            <person name="Hart A.A."/>
            <person name="Coleman C.E."/>
        </authorList>
    </citation>
    <scope>NUCLEOTIDE SEQUENCE [LARGE SCALE GENOMIC DNA]</scope>
    <source>
        <strain evidence="1 2">CCB06</strain>
        <tissue evidence="1">Mycelium</tissue>
    </source>
</reference>
<organism evidence="1 2">
    <name type="scientific">Pyrenophora seminiperda CCB06</name>
    <dbReference type="NCBI Taxonomy" id="1302712"/>
    <lineage>
        <taxon>Eukaryota</taxon>
        <taxon>Fungi</taxon>
        <taxon>Dikarya</taxon>
        <taxon>Ascomycota</taxon>
        <taxon>Pezizomycotina</taxon>
        <taxon>Dothideomycetes</taxon>
        <taxon>Pleosporomycetidae</taxon>
        <taxon>Pleosporales</taxon>
        <taxon>Pleosporineae</taxon>
        <taxon>Pleosporaceae</taxon>
        <taxon>Pyrenophora</taxon>
    </lineage>
</organism>
<sequence length="90" mass="10245">MCHLVRIVTSTTVAHPRYRILQPTLTRTSTCCQSSQNKQFRDRREVHAATWVWYVWRIATVLPPRSNIAVTAIPRASVANAVDSVIADQR</sequence>
<gene>
    <name evidence="1" type="ORF">GMOD_00001039</name>
</gene>
<evidence type="ECO:0000313" key="1">
    <source>
        <dbReference type="EMBL" id="RMZ67155.1"/>
    </source>
</evidence>
<dbReference type="EMBL" id="KE747810">
    <property type="protein sequence ID" value="RMZ67155.1"/>
    <property type="molecule type" value="Genomic_DNA"/>
</dbReference>
<name>A0A3M7LY37_9PLEO</name>
<dbReference type="Proteomes" id="UP000265663">
    <property type="component" value="Unassembled WGS sequence"/>
</dbReference>
<protein>
    <submittedName>
        <fullName evidence="1">Uncharacterized protein</fullName>
    </submittedName>
</protein>
<dbReference type="AlphaFoldDB" id="A0A3M7LY37"/>
<keyword evidence="2" id="KW-1185">Reference proteome</keyword>
<proteinExistence type="predicted"/>
<evidence type="ECO:0000313" key="2">
    <source>
        <dbReference type="Proteomes" id="UP000265663"/>
    </source>
</evidence>